<proteinExistence type="predicted"/>
<name>A0AAE3H1Z1_9BACT</name>
<keyword evidence="1" id="KW-1133">Transmembrane helix</keyword>
<gene>
    <name evidence="2" type="ORF">EGI31_09380</name>
</gene>
<feature type="transmembrane region" description="Helical" evidence="1">
    <location>
        <begin position="59"/>
        <end position="81"/>
    </location>
</feature>
<keyword evidence="3" id="KW-1185">Reference proteome</keyword>
<feature type="transmembrane region" description="Helical" evidence="1">
    <location>
        <begin position="120"/>
        <end position="153"/>
    </location>
</feature>
<evidence type="ECO:0000313" key="3">
    <source>
        <dbReference type="Proteomes" id="UP001204144"/>
    </source>
</evidence>
<feature type="transmembrane region" description="Helical" evidence="1">
    <location>
        <begin position="6"/>
        <end position="25"/>
    </location>
</feature>
<accession>A0AAE3H1Z1</accession>
<evidence type="ECO:0000313" key="2">
    <source>
        <dbReference type="EMBL" id="MCP9763167.1"/>
    </source>
</evidence>
<feature type="transmembrane region" description="Helical" evidence="1">
    <location>
        <begin position="37"/>
        <end position="53"/>
    </location>
</feature>
<dbReference type="EMBL" id="RJUF01000022">
    <property type="protein sequence ID" value="MCP9763167.1"/>
    <property type="molecule type" value="Genomic_DNA"/>
</dbReference>
<comment type="caution">
    <text evidence="2">The sequence shown here is derived from an EMBL/GenBank/DDBJ whole genome shotgun (WGS) entry which is preliminary data.</text>
</comment>
<reference evidence="2 3" key="1">
    <citation type="submission" date="2018-11" db="EMBL/GenBank/DDBJ databases">
        <title>Novel bacteria species description.</title>
        <authorList>
            <person name="Han J.-H."/>
        </authorList>
    </citation>
    <scope>NUCLEOTIDE SEQUENCE [LARGE SCALE GENOMIC DNA]</scope>
    <source>
        <strain evidence="2 3">KCTC23259</strain>
    </source>
</reference>
<protein>
    <submittedName>
        <fullName evidence="2">Uncharacterized protein</fullName>
    </submittedName>
</protein>
<evidence type="ECO:0000256" key="1">
    <source>
        <dbReference type="SAM" id="Phobius"/>
    </source>
</evidence>
<dbReference type="RefSeq" id="WP_255036954.1">
    <property type="nucleotide sequence ID" value="NZ_RJUF01000022.1"/>
</dbReference>
<keyword evidence="1" id="KW-0472">Membrane</keyword>
<sequence length="154" mass="17420">MGLFGLIASLQGIAFTTTFQIEYFLKRIFPESKFNRAIAATLVFVISLLAIWGSTTSLLIELSVFGAVCMYFGVSFSLIVLRKKKEENLKTILEGENDEFLNKHHHVDFKSIIHKVFPYLALILSVFCMLILAYLHPVIVGTIVVLIIIYLIFS</sequence>
<dbReference type="Gene3D" id="1.20.1740.10">
    <property type="entry name" value="Amino acid/polyamine transporter I"/>
    <property type="match status" value="1"/>
</dbReference>
<dbReference type="AlphaFoldDB" id="A0AAE3H1Z1"/>
<organism evidence="2 3">
    <name type="scientific">Lacihabitans soyangensis</name>
    <dbReference type="NCBI Taxonomy" id="869394"/>
    <lineage>
        <taxon>Bacteria</taxon>
        <taxon>Pseudomonadati</taxon>
        <taxon>Bacteroidota</taxon>
        <taxon>Cytophagia</taxon>
        <taxon>Cytophagales</taxon>
        <taxon>Leadbetterellaceae</taxon>
        <taxon>Lacihabitans</taxon>
    </lineage>
</organism>
<dbReference type="Proteomes" id="UP001204144">
    <property type="component" value="Unassembled WGS sequence"/>
</dbReference>
<keyword evidence="1" id="KW-0812">Transmembrane</keyword>